<protein>
    <submittedName>
        <fullName evidence="4">DUF1146 domain-containing protein</fullName>
    </submittedName>
    <submittedName>
        <fullName evidence="2">DUF1146 family protein</fullName>
    </submittedName>
</protein>
<evidence type="ECO:0000313" key="3">
    <source>
        <dbReference type="EMBL" id="QDM44599.1"/>
    </source>
</evidence>
<reference evidence="2 7" key="3">
    <citation type="submission" date="2022-05" db="EMBL/GenBank/DDBJ databases">
        <title>Genome Sequencing of Bee-Associated Microbes.</title>
        <authorList>
            <person name="Dunlap C."/>
        </authorList>
    </citation>
    <scope>NUCLEOTIDE SEQUENCE [LARGE SCALE GENOMIC DNA]</scope>
    <source>
        <strain evidence="2 7">NRRL B-14613</strain>
    </source>
</reference>
<dbReference type="EMBL" id="QYZD01000005">
    <property type="protein sequence ID" value="RJG24875.1"/>
    <property type="molecule type" value="Genomic_DNA"/>
</dbReference>
<dbReference type="Proteomes" id="UP000315377">
    <property type="component" value="Chromosome"/>
</dbReference>
<evidence type="ECO:0000313" key="7">
    <source>
        <dbReference type="Proteomes" id="UP001209276"/>
    </source>
</evidence>
<reference evidence="3 6" key="2">
    <citation type="submission" date="2019-07" db="EMBL/GenBank/DDBJ databases">
        <title>Paenibacillus thiaminolyticus NRRL B-4156.</title>
        <authorList>
            <person name="Hehnly C."/>
            <person name="Zhang L."/>
        </authorList>
    </citation>
    <scope>NUCLEOTIDE SEQUENCE [LARGE SCALE GENOMIC DNA]</scope>
    <source>
        <strain evidence="3 6">NRRL B-4156</strain>
    </source>
</reference>
<dbReference type="Pfam" id="PF06612">
    <property type="entry name" value="DUF1146"/>
    <property type="match status" value="1"/>
</dbReference>
<evidence type="ECO:0000313" key="5">
    <source>
        <dbReference type="Proteomes" id="UP000266177"/>
    </source>
</evidence>
<accession>A0A378ZHZ6</accession>
<gene>
    <name evidence="4" type="ORF">DQX05_08505</name>
    <name evidence="3" type="ORF">FLT43_14835</name>
    <name evidence="2" type="ORF">M5W83_26835</name>
</gene>
<evidence type="ECO:0000256" key="1">
    <source>
        <dbReference type="SAM" id="Phobius"/>
    </source>
</evidence>
<keyword evidence="1" id="KW-1133">Transmembrane helix</keyword>
<keyword evidence="7" id="KW-1185">Reference proteome</keyword>
<dbReference type="InterPro" id="IPR009526">
    <property type="entry name" value="DUF1146"/>
</dbReference>
<dbReference type="OrthoDB" id="1651016at2"/>
<feature type="transmembrane region" description="Helical" evidence="1">
    <location>
        <begin position="54"/>
        <end position="76"/>
    </location>
</feature>
<keyword evidence="1" id="KW-0472">Membrane</keyword>
<dbReference type="NCBIfam" id="TIGR02327">
    <property type="entry name" value="int_mem_ywzB"/>
    <property type="match status" value="1"/>
</dbReference>
<sequence>MDNSWSNISAAVGWGGVVNMLVTLLCIGVAWWSLQHVKLDLFIRHPQSPQGKMLHLLLAIIVGRAVAGFFIDYWGWTQSVRYLFGA</sequence>
<keyword evidence="1" id="KW-0812">Transmembrane</keyword>
<evidence type="ECO:0000313" key="4">
    <source>
        <dbReference type="EMBL" id="RJG24875.1"/>
    </source>
</evidence>
<dbReference type="Proteomes" id="UP001209276">
    <property type="component" value="Unassembled WGS sequence"/>
</dbReference>
<dbReference type="RefSeq" id="WP_006680135.1">
    <property type="nucleotide sequence ID" value="NZ_CABMNB010000046.1"/>
</dbReference>
<dbReference type="AlphaFoldDB" id="A0A378ZHZ6"/>
<reference evidence="4 5" key="1">
    <citation type="submission" date="2018-09" db="EMBL/GenBank/DDBJ databases">
        <title>Paenibacillus SK2017-BO5.</title>
        <authorList>
            <person name="Piskunova J.V."/>
            <person name="Dubiley S.A."/>
            <person name="Severinov K.V."/>
        </authorList>
    </citation>
    <scope>NUCLEOTIDE SEQUENCE [LARGE SCALE GENOMIC DNA]</scope>
    <source>
        <strain evidence="4 5">BO5</strain>
    </source>
</reference>
<proteinExistence type="predicted"/>
<organism evidence="4 5">
    <name type="scientific">Paenibacillus thiaminolyticus</name>
    <name type="common">Bacillus thiaminolyticus</name>
    <dbReference type="NCBI Taxonomy" id="49283"/>
    <lineage>
        <taxon>Bacteria</taxon>
        <taxon>Bacillati</taxon>
        <taxon>Bacillota</taxon>
        <taxon>Bacilli</taxon>
        <taxon>Bacillales</taxon>
        <taxon>Paenibacillaceae</taxon>
        <taxon>Paenibacillus</taxon>
    </lineage>
</organism>
<dbReference type="Proteomes" id="UP000266177">
    <property type="component" value="Unassembled WGS sequence"/>
</dbReference>
<dbReference type="GeneID" id="76997238"/>
<name>A0A378ZHZ6_PANTH</name>
<feature type="transmembrane region" description="Helical" evidence="1">
    <location>
        <begin position="12"/>
        <end position="34"/>
    </location>
</feature>
<evidence type="ECO:0000313" key="2">
    <source>
        <dbReference type="EMBL" id="MCY9610764.1"/>
    </source>
</evidence>
<dbReference type="EMBL" id="JAMDMM010000063">
    <property type="protein sequence ID" value="MCY9610764.1"/>
    <property type="molecule type" value="Genomic_DNA"/>
</dbReference>
<dbReference type="EMBL" id="CP041405">
    <property type="protein sequence ID" value="QDM44599.1"/>
    <property type="molecule type" value="Genomic_DNA"/>
</dbReference>
<evidence type="ECO:0000313" key="6">
    <source>
        <dbReference type="Proteomes" id="UP000315377"/>
    </source>
</evidence>